<keyword evidence="2" id="KW-1185">Reference proteome</keyword>
<sequence length="175" mass="18529">MAVAVGGLVSLPGWANGWSSANLPAGASFLAPRADAVLAEVVETILPATDTPGAKALGVHTFIQKIVTDCMEPSAQDSLTKGLTAVEALARKTYSKSFASLDAGEKAEVLKTMSQSSDADEKGFFSLVKGMTIRGYMTSEYVMNNITHYEMVPGRYHGCVPVVAKNTTPKTQQNK</sequence>
<dbReference type="Proteomes" id="UP000253383">
    <property type="component" value="Unassembled WGS sequence"/>
</dbReference>
<reference evidence="1 2" key="1">
    <citation type="submission" date="2018-07" db="EMBL/GenBank/DDBJ databases">
        <title>Genome analysis of Larkinella rosea.</title>
        <authorList>
            <person name="Zhou Z."/>
            <person name="Wang G."/>
        </authorList>
    </citation>
    <scope>NUCLEOTIDE SEQUENCE [LARGE SCALE GENOMIC DNA]</scope>
    <source>
        <strain evidence="2">zzj9</strain>
    </source>
</reference>
<gene>
    <name evidence="1" type="ORF">DUE52_10670</name>
</gene>
<name>A0A368JQA1_9BACT</name>
<dbReference type="InterPro" id="IPR027056">
    <property type="entry name" value="Gluconate_2DH_su3"/>
</dbReference>
<dbReference type="EMBL" id="QOWE01000007">
    <property type="protein sequence ID" value="RCR69840.1"/>
    <property type="molecule type" value="Genomic_DNA"/>
</dbReference>
<dbReference type="AlphaFoldDB" id="A0A368JQA1"/>
<evidence type="ECO:0000313" key="1">
    <source>
        <dbReference type="EMBL" id="RCR69840.1"/>
    </source>
</evidence>
<protein>
    <submittedName>
        <fullName evidence="1">Gluconate 2-dehydrogenase subunit 3 family protein</fullName>
    </submittedName>
</protein>
<proteinExistence type="predicted"/>
<dbReference type="Pfam" id="PF13618">
    <property type="entry name" value="Gluconate_2-dh3"/>
    <property type="match status" value="1"/>
</dbReference>
<evidence type="ECO:0000313" key="2">
    <source>
        <dbReference type="Proteomes" id="UP000253383"/>
    </source>
</evidence>
<accession>A0A368JQA1</accession>
<organism evidence="1 2">
    <name type="scientific">Larkinella punicea</name>
    <dbReference type="NCBI Taxonomy" id="2315727"/>
    <lineage>
        <taxon>Bacteria</taxon>
        <taxon>Pseudomonadati</taxon>
        <taxon>Bacteroidota</taxon>
        <taxon>Cytophagia</taxon>
        <taxon>Cytophagales</taxon>
        <taxon>Spirosomataceae</taxon>
        <taxon>Larkinella</taxon>
    </lineage>
</organism>
<comment type="caution">
    <text evidence="1">The sequence shown here is derived from an EMBL/GenBank/DDBJ whole genome shotgun (WGS) entry which is preliminary data.</text>
</comment>
<dbReference type="OrthoDB" id="6385145at2"/>